<evidence type="ECO:0000313" key="3">
    <source>
        <dbReference type="EMBL" id="TFC05575.1"/>
    </source>
</evidence>
<feature type="transmembrane region" description="Helical" evidence="2">
    <location>
        <begin position="136"/>
        <end position="153"/>
    </location>
</feature>
<dbReference type="EMBL" id="SOFL01000008">
    <property type="protein sequence ID" value="TFC05575.1"/>
    <property type="molecule type" value="Genomic_DNA"/>
</dbReference>
<dbReference type="AlphaFoldDB" id="A0A4R8WAN4"/>
<keyword evidence="2" id="KW-1133">Transmembrane helix</keyword>
<sequence>MTALTGGTGTGTRAGTATQPAPDPTVPIPTVAEPPAHTATANLTRLLCIAVAAAAGIFGLLSLPSYFAQAWQPSPGLAATAWVASFGLPITLGLSARWGSARILRGLVTAEALSFVVILGFWLVVRNGPLPAGGDIPWVITLTGVPCVAVAVFAGRRLVWAFTVLACLLSGLVRFKTSADADPALIGLADGLYSLLLVSVFVALTLAARRAAARVDEATLLTRQAEEHRAARVARRQERLSIDALVHDSVISTLLMAGLGRTRQYVVSSHASKTLTQLDALRSPPPQPVVLVSDAARRLGRLAHQIAPDAVVLVDNPARAGREAGIERTVPSAAVTAIFGAVGEALRNSVASAAGHDPIRQVHRAVTILSTTDGFQVTVSDDGVGFDPALVPPERLGIAESILGRMTRLPYGAAHVRSSPGHGTDVVAAWAPDRKPTSLVELVETPAGRSAKHALPSDHTPLVEPTPPADPIEPNRSSLARSLDLTTPMARLILGLFVFVHGLLAIIDIVPGRPLALMLGAYLAIVLSGIALMRPLIRPFPRAQVAVALGLSGIGAMLMFGYLPASTDAPFAHWHLGAITLILVVLAARGQIRSAWMGYAVLALLAVGWAVETGQSALVGVDLVSRHAGTLLAGTLFVGGLGRSERDLRVLNQDDLARARQDATTVAAIRERKAQLRRVNVLARPTLLRLAEPHALSAAERAECLFVEASLRDAIRGRALFVEPVITAVNAARRRGVQVTVIDDSGESRPDSPAALALTVADVLDTVARGRVTVRVLPADRPDMATLVVESDLHSILVVGADGALRSP</sequence>
<feature type="transmembrane region" description="Helical" evidence="2">
    <location>
        <begin position="103"/>
        <end position="124"/>
    </location>
</feature>
<feature type="region of interest" description="Disordered" evidence="1">
    <location>
        <begin position="1"/>
        <end position="25"/>
    </location>
</feature>
<name>A0A4R8WAN4_9MICO</name>
<feature type="transmembrane region" description="Helical" evidence="2">
    <location>
        <begin position="623"/>
        <end position="642"/>
    </location>
</feature>
<feature type="transmembrane region" description="Helical" evidence="2">
    <location>
        <begin position="489"/>
        <end position="509"/>
    </location>
</feature>
<dbReference type="GO" id="GO:0008299">
    <property type="term" value="P:isoprenoid biosynthetic process"/>
    <property type="evidence" value="ECO:0007669"/>
    <property type="project" value="InterPro"/>
</dbReference>
<dbReference type="PROSITE" id="PS01295">
    <property type="entry name" value="ISPD"/>
    <property type="match status" value="1"/>
</dbReference>
<evidence type="ECO:0000256" key="2">
    <source>
        <dbReference type="SAM" id="Phobius"/>
    </source>
</evidence>
<keyword evidence="2" id="KW-0812">Transmembrane</keyword>
<evidence type="ECO:0000256" key="1">
    <source>
        <dbReference type="SAM" id="MobiDB-lite"/>
    </source>
</evidence>
<dbReference type="SUPFAM" id="SSF55874">
    <property type="entry name" value="ATPase domain of HSP90 chaperone/DNA topoisomerase II/histidine kinase"/>
    <property type="match status" value="1"/>
</dbReference>
<feature type="compositionally biased region" description="Gly residues" evidence="1">
    <location>
        <begin position="1"/>
        <end position="12"/>
    </location>
</feature>
<dbReference type="Gene3D" id="3.30.565.10">
    <property type="entry name" value="Histidine kinase-like ATPase, C-terminal domain"/>
    <property type="match status" value="1"/>
</dbReference>
<feature type="transmembrane region" description="Helical" evidence="2">
    <location>
        <begin position="187"/>
        <end position="208"/>
    </location>
</feature>
<reference evidence="3 4" key="1">
    <citation type="submission" date="2019-03" db="EMBL/GenBank/DDBJ databases">
        <title>Genomics of glacier-inhabiting Cryobacterium strains.</title>
        <authorList>
            <person name="Liu Q."/>
            <person name="Xin Y.-H."/>
        </authorList>
    </citation>
    <scope>NUCLEOTIDE SEQUENCE [LARGE SCALE GENOMIC DNA]</scope>
    <source>
        <strain evidence="3 4">RHLS22-1</strain>
    </source>
</reference>
<feature type="transmembrane region" description="Helical" evidence="2">
    <location>
        <begin position="79"/>
        <end position="96"/>
    </location>
</feature>
<comment type="caution">
    <text evidence="3">The sequence shown here is derived from an EMBL/GenBank/DDBJ whole genome shotgun (WGS) entry which is preliminary data.</text>
</comment>
<dbReference type="OrthoDB" id="4881511at2"/>
<feature type="transmembrane region" description="Helical" evidence="2">
    <location>
        <begin position="46"/>
        <end position="67"/>
    </location>
</feature>
<dbReference type="Proteomes" id="UP000297907">
    <property type="component" value="Unassembled WGS sequence"/>
</dbReference>
<dbReference type="RefSeq" id="WP_134452479.1">
    <property type="nucleotide sequence ID" value="NZ_SOFL01000008.1"/>
</dbReference>
<feature type="transmembrane region" description="Helical" evidence="2">
    <location>
        <begin position="595"/>
        <end position="611"/>
    </location>
</feature>
<protein>
    <submittedName>
        <fullName evidence="3">Uncharacterized protein</fullName>
    </submittedName>
</protein>
<feature type="transmembrane region" description="Helical" evidence="2">
    <location>
        <begin position="158"/>
        <end position="175"/>
    </location>
</feature>
<feature type="transmembrane region" description="Helical" evidence="2">
    <location>
        <begin position="545"/>
        <end position="565"/>
    </location>
</feature>
<dbReference type="InterPro" id="IPR036890">
    <property type="entry name" value="HATPase_C_sf"/>
</dbReference>
<dbReference type="InterPro" id="IPR018294">
    <property type="entry name" value="ISPD_synthase_CS"/>
</dbReference>
<gene>
    <name evidence="3" type="ORF">E3O42_03215</name>
</gene>
<dbReference type="GO" id="GO:0003824">
    <property type="term" value="F:catalytic activity"/>
    <property type="evidence" value="ECO:0007669"/>
    <property type="project" value="InterPro"/>
</dbReference>
<accession>A0A4R8WAN4</accession>
<keyword evidence="2" id="KW-0472">Membrane</keyword>
<organism evidence="3 4">
    <name type="scientific">Cryobacterium adonitolivorans</name>
    <dbReference type="NCBI Taxonomy" id="1259189"/>
    <lineage>
        <taxon>Bacteria</taxon>
        <taxon>Bacillati</taxon>
        <taxon>Actinomycetota</taxon>
        <taxon>Actinomycetes</taxon>
        <taxon>Micrococcales</taxon>
        <taxon>Microbacteriaceae</taxon>
        <taxon>Cryobacterium</taxon>
    </lineage>
</organism>
<evidence type="ECO:0000313" key="4">
    <source>
        <dbReference type="Proteomes" id="UP000297907"/>
    </source>
</evidence>
<feature type="transmembrane region" description="Helical" evidence="2">
    <location>
        <begin position="515"/>
        <end position="533"/>
    </location>
</feature>
<keyword evidence="4" id="KW-1185">Reference proteome</keyword>
<feature type="transmembrane region" description="Helical" evidence="2">
    <location>
        <begin position="571"/>
        <end position="588"/>
    </location>
</feature>
<feature type="region of interest" description="Disordered" evidence="1">
    <location>
        <begin position="449"/>
        <end position="473"/>
    </location>
</feature>
<proteinExistence type="predicted"/>